<keyword evidence="2" id="KW-1185">Reference proteome</keyword>
<feature type="non-terminal residue" evidence="1">
    <location>
        <position position="1"/>
    </location>
</feature>
<protein>
    <submittedName>
        <fullName evidence="1">Uncharacterized protein</fullName>
    </submittedName>
</protein>
<evidence type="ECO:0000313" key="1">
    <source>
        <dbReference type="EMBL" id="GMR39276.1"/>
    </source>
</evidence>
<gene>
    <name evidence="1" type="ORF">PMAYCL1PPCAC_09471</name>
</gene>
<dbReference type="AlphaFoldDB" id="A0AAN5CEW4"/>
<name>A0AAN5CEW4_9BILA</name>
<accession>A0AAN5CEW4</accession>
<evidence type="ECO:0000313" key="2">
    <source>
        <dbReference type="Proteomes" id="UP001328107"/>
    </source>
</evidence>
<sequence>FHRSLDTEEKVKHLADFGKKWNIDIIAEMDFETVKKNVPPSVESPFFELRREKVYTIDFIIIKL</sequence>
<reference evidence="2" key="1">
    <citation type="submission" date="2022-10" db="EMBL/GenBank/DDBJ databases">
        <title>Genome assembly of Pristionchus species.</title>
        <authorList>
            <person name="Yoshida K."/>
            <person name="Sommer R.J."/>
        </authorList>
    </citation>
    <scope>NUCLEOTIDE SEQUENCE [LARGE SCALE GENOMIC DNA]</scope>
    <source>
        <strain evidence="2">RS5460</strain>
    </source>
</reference>
<dbReference type="Proteomes" id="UP001328107">
    <property type="component" value="Unassembled WGS sequence"/>
</dbReference>
<dbReference type="EMBL" id="BTRK01000002">
    <property type="protein sequence ID" value="GMR39276.1"/>
    <property type="molecule type" value="Genomic_DNA"/>
</dbReference>
<organism evidence="1 2">
    <name type="scientific">Pristionchus mayeri</name>
    <dbReference type="NCBI Taxonomy" id="1317129"/>
    <lineage>
        <taxon>Eukaryota</taxon>
        <taxon>Metazoa</taxon>
        <taxon>Ecdysozoa</taxon>
        <taxon>Nematoda</taxon>
        <taxon>Chromadorea</taxon>
        <taxon>Rhabditida</taxon>
        <taxon>Rhabditina</taxon>
        <taxon>Diplogasteromorpha</taxon>
        <taxon>Diplogasteroidea</taxon>
        <taxon>Neodiplogasteridae</taxon>
        <taxon>Pristionchus</taxon>
    </lineage>
</organism>
<comment type="caution">
    <text evidence="1">The sequence shown here is derived from an EMBL/GenBank/DDBJ whole genome shotgun (WGS) entry which is preliminary data.</text>
</comment>
<proteinExistence type="predicted"/>